<comment type="caution">
    <text evidence="8">The sequence shown here is derived from an EMBL/GenBank/DDBJ whole genome shotgun (WGS) entry which is preliminary data.</text>
</comment>
<keyword evidence="3" id="KW-0285">Flavoprotein</keyword>
<evidence type="ECO:0000313" key="8">
    <source>
        <dbReference type="EMBL" id="KAJ5369416.1"/>
    </source>
</evidence>
<dbReference type="Proteomes" id="UP001147747">
    <property type="component" value="Unassembled WGS sequence"/>
</dbReference>
<dbReference type="GO" id="GO:0016491">
    <property type="term" value="F:oxidoreductase activity"/>
    <property type="evidence" value="ECO:0007669"/>
    <property type="project" value="UniProtKB-KW"/>
</dbReference>
<dbReference type="InterPro" id="IPR016169">
    <property type="entry name" value="FAD-bd_PCMH_sub2"/>
</dbReference>
<dbReference type="GO" id="GO:0071949">
    <property type="term" value="F:FAD binding"/>
    <property type="evidence" value="ECO:0007669"/>
    <property type="project" value="InterPro"/>
</dbReference>
<evidence type="ECO:0000256" key="1">
    <source>
        <dbReference type="ARBA" id="ARBA00001974"/>
    </source>
</evidence>
<keyword evidence="9" id="KW-1185">Reference proteome</keyword>
<feature type="domain" description="FAD-binding PCMH-type" evidence="7">
    <location>
        <begin position="114"/>
        <end position="302"/>
    </location>
</feature>
<dbReference type="GeneID" id="81377645"/>
<dbReference type="EMBL" id="JAPZBU010000013">
    <property type="protein sequence ID" value="KAJ5369416.1"/>
    <property type="molecule type" value="Genomic_DNA"/>
</dbReference>
<reference evidence="8" key="2">
    <citation type="journal article" date="2023" name="IMA Fungus">
        <title>Comparative genomic study of the Penicillium genus elucidates a diverse pangenome and 15 lateral gene transfer events.</title>
        <authorList>
            <person name="Petersen C."/>
            <person name="Sorensen T."/>
            <person name="Nielsen M.R."/>
            <person name="Sondergaard T.E."/>
            <person name="Sorensen J.L."/>
            <person name="Fitzpatrick D.A."/>
            <person name="Frisvad J.C."/>
            <person name="Nielsen K.L."/>
        </authorList>
    </citation>
    <scope>NUCLEOTIDE SEQUENCE</scope>
    <source>
        <strain evidence="8">IBT 29677</strain>
    </source>
</reference>
<dbReference type="OrthoDB" id="9983560at2759"/>
<sequence>MKPRLLCIGLFAAIGFAADPRSCRCQPDQPCWPTEGQWAALNNSIGGNLVTVKPLARSCHDPNFNASACSVVQTNTYNSTYRSLHPGALQWENWETWPAADEKCYTESPRSDPCEQGRLSLFSAEVRNAQHIQTIVNFVTRHNIKLVIKNTGHDFLGRSSSPKSLQILTHFMKSMSISNEFVPTVPPMSTRPDGVKAVTVGAGVQLGEMYAFLGSKGLMAVGGTFNTVGVAGGYIQGGGHSFLGWLHGMASDNVLEFQVVLADGSLVFANAYQNSDLFFALRGGGGGSFGVVVSATVKVYPDYPLIYATLNYTMDPGTAFWDGVGAFQKHILRLNDHGGSGYYGMVPINPVSSTQNVSAFMSAIAFVNQTDLTTVKELFSPLLSDLKQVIGFEPSFGMVTYPSMSSMYSTVLAGSDTTGTGMRLGSQLVSRDFIKSDNSTRLTRAMSSLNYDPGEAVAGIILTGGQVSKNRNIASALNPAWRDTMVHVIFTRLVSADMTFEEQDAKTANITRREVPMFRSLEHGKMGVYVNEADADEVGFQQSFWGENYPRLRSIKASRDPNDLFIVRKGVGSEDWDNDGLCRLNRS</sequence>
<dbReference type="Gene3D" id="3.30.465.10">
    <property type="match status" value="2"/>
</dbReference>
<gene>
    <name evidence="8" type="ORF">N7509_014028</name>
</gene>
<name>A0A9W9V7R5_9EURO</name>
<evidence type="ECO:0000256" key="4">
    <source>
        <dbReference type="ARBA" id="ARBA00022827"/>
    </source>
</evidence>
<evidence type="ECO:0000256" key="2">
    <source>
        <dbReference type="ARBA" id="ARBA00005466"/>
    </source>
</evidence>
<evidence type="ECO:0000256" key="3">
    <source>
        <dbReference type="ARBA" id="ARBA00022630"/>
    </source>
</evidence>
<dbReference type="Pfam" id="PF01565">
    <property type="entry name" value="FAD_binding_4"/>
    <property type="match status" value="1"/>
</dbReference>
<keyword evidence="6" id="KW-0732">Signal</keyword>
<dbReference type="Pfam" id="PF08031">
    <property type="entry name" value="BBE"/>
    <property type="match status" value="1"/>
</dbReference>
<dbReference type="InterPro" id="IPR050416">
    <property type="entry name" value="FAD-linked_Oxidoreductase"/>
</dbReference>
<evidence type="ECO:0000259" key="7">
    <source>
        <dbReference type="PROSITE" id="PS51387"/>
    </source>
</evidence>
<proteinExistence type="inferred from homology"/>
<evidence type="ECO:0000256" key="5">
    <source>
        <dbReference type="ARBA" id="ARBA00023002"/>
    </source>
</evidence>
<keyword evidence="4" id="KW-0274">FAD</keyword>
<dbReference type="RefSeq" id="XP_056480654.1">
    <property type="nucleotide sequence ID" value="XM_056638665.1"/>
</dbReference>
<evidence type="ECO:0000313" key="9">
    <source>
        <dbReference type="Proteomes" id="UP001147747"/>
    </source>
</evidence>
<dbReference type="InterPro" id="IPR006094">
    <property type="entry name" value="Oxid_FAD_bind_N"/>
</dbReference>
<dbReference type="InterPro" id="IPR012951">
    <property type="entry name" value="BBE"/>
</dbReference>
<feature type="signal peptide" evidence="6">
    <location>
        <begin position="1"/>
        <end position="25"/>
    </location>
</feature>
<comment type="cofactor">
    <cofactor evidence="1">
        <name>FAD</name>
        <dbReference type="ChEBI" id="CHEBI:57692"/>
    </cofactor>
</comment>
<dbReference type="PROSITE" id="PS51387">
    <property type="entry name" value="FAD_PCMH"/>
    <property type="match status" value="1"/>
</dbReference>
<keyword evidence="5" id="KW-0560">Oxidoreductase</keyword>
<organism evidence="8 9">
    <name type="scientific">Penicillium cosmopolitanum</name>
    <dbReference type="NCBI Taxonomy" id="1131564"/>
    <lineage>
        <taxon>Eukaryota</taxon>
        <taxon>Fungi</taxon>
        <taxon>Dikarya</taxon>
        <taxon>Ascomycota</taxon>
        <taxon>Pezizomycotina</taxon>
        <taxon>Eurotiomycetes</taxon>
        <taxon>Eurotiomycetidae</taxon>
        <taxon>Eurotiales</taxon>
        <taxon>Aspergillaceae</taxon>
        <taxon>Penicillium</taxon>
    </lineage>
</organism>
<dbReference type="InterPro" id="IPR036318">
    <property type="entry name" value="FAD-bd_PCMH-like_sf"/>
</dbReference>
<dbReference type="InterPro" id="IPR016166">
    <property type="entry name" value="FAD-bd_PCMH"/>
</dbReference>
<dbReference type="PANTHER" id="PTHR42973">
    <property type="entry name" value="BINDING OXIDOREDUCTASE, PUTATIVE (AFU_ORTHOLOGUE AFUA_1G17690)-RELATED"/>
    <property type="match status" value="1"/>
</dbReference>
<comment type="similarity">
    <text evidence="2">Belongs to the oxygen-dependent FAD-linked oxidoreductase family.</text>
</comment>
<accession>A0A9W9V7R5</accession>
<protein>
    <recommendedName>
        <fullName evidence="7">FAD-binding PCMH-type domain-containing protein</fullName>
    </recommendedName>
</protein>
<dbReference type="AlphaFoldDB" id="A0A9W9V7R5"/>
<reference evidence="8" key="1">
    <citation type="submission" date="2022-12" db="EMBL/GenBank/DDBJ databases">
        <authorList>
            <person name="Petersen C."/>
        </authorList>
    </citation>
    <scope>NUCLEOTIDE SEQUENCE</scope>
    <source>
        <strain evidence="8">IBT 29677</strain>
    </source>
</reference>
<evidence type="ECO:0000256" key="6">
    <source>
        <dbReference type="SAM" id="SignalP"/>
    </source>
</evidence>
<feature type="chain" id="PRO_5040837894" description="FAD-binding PCMH-type domain-containing protein" evidence="6">
    <location>
        <begin position="26"/>
        <end position="587"/>
    </location>
</feature>
<dbReference type="SUPFAM" id="SSF56176">
    <property type="entry name" value="FAD-binding/transporter-associated domain-like"/>
    <property type="match status" value="1"/>
</dbReference>
<dbReference type="PANTHER" id="PTHR42973:SF39">
    <property type="entry name" value="FAD-BINDING PCMH-TYPE DOMAIN-CONTAINING PROTEIN"/>
    <property type="match status" value="1"/>
</dbReference>